<protein>
    <submittedName>
        <fullName evidence="3">Uncharacterized protein</fullName>
    </submittedName>
</protein>
<reference evidence="3 4" key="1">
    <citation type="submission" date="2019-03" db="EMBL/GenBank/DDBJ databases">
        <title>Genomic Encyclopedia of Archaeal and Bacterial Type Strains, Phase II (KMG-II): from individual species to whole genera.</title>
        <authorList>
            <person name="Goeker M."/>
        </authorList>
    </citation>
    <scope>NUCLEOTIDE SEQUENCE [LARGE SCALE GENOMIC DNA]</scope>
    <source>
        <strain evidence="3 4">DSM 24782</strain>
    </source>
</reference>
<comment type="caution">
    <text evidence="3">The sequence shown here is derived from an EMBL/GenBank/DDBJ whole genome shotgun (WGS) entry which is preliminary data.</text>
</comment>
<evidence type="ECO:0000313" key="4">
    <source>
        <dbReference type="Proteomes" id="UP000295344"/>
    </source>
</evidence>
<feature type="compositionally biased region" description="Basic and acidic residues" evidence="1">
    <location>
        <begin position="9"/>
        <end position="20"/>
    </location>
</feature>
<accession>A0A4R7FG24</accession>
<sequence length="59" mass="6597">MSRPRRPLQQRDGRYGEHHGGRWSSPWVIRIVALVAGLILVAAIAYAAANGFLFALPRR</sequence>
<keyword evidence="2" id="KW-1133">Transmembrane helix</keyword>
<dbReference type="Proteomes" id="UP000295344">
    <property type="component" value="Unassembled WGS sequence"/>
</dbReference>
<dbReference type="RefSeq" id="WP_133766848.1">
    <property type="nucleotide sequence ID" value="NZ_BAAARP010000005.1"/>
</dbReference>
<evidence type="ECO:0000256" key="1">
    <source>
        <dbReference type="SAM" id="MobiDB-lite"/>
    </source>
</evidence>
<keyword evidence="4" id="KW-1185">Reference proteome</keyword>
<name>A0A4R7FG24_9MICO</name>
<feature type="region of interest" description="Disordered" evidence="1">
    <location>
        <begin position="1"/>
        <end position="22"/>
    </location>
</feature>
<gene>
    <name evidence="3" type="ORF">CLV52_2672</name>
</gene>
<evidence type="ECO:0000256" key="2">
    <source>
        <dbReference type="SAM" id="Phobius"/>
    </source>
</evidence>
<dbReference type="EMBL" id="SOAM01000003">
    <property type="protein sequence ID" value="TDS75565.1"/>
    <property type="molecule type" value="Genomic_DNA"/>
</dbReference>
<dbReference type="AlphaFoldDB" id="A0A4R7FG24"/>
<keyword evidence="2" id="KW-0472">Membrane</keyword>
<keyword evidence="2" id="KW-0812">Transmembrane</keyword>
<evidence type="ECO:0000313" key="3">
    <source>
        <dbReference type="EMBL" id="TDS75565.1"/>
    </source>
</evidence>
<feature type="transmembrane region" description="Helical" evidence="2">
    <location>
        <begin position="27"/>
        <end position="56"/>
    </location>
</feature>
<proteinExistence type="predicted"/>
<organism evidence="3 4">
    <name type="scientific">Amnibacterium kyonggiense</name>
    <dbReference type="NCBI Taxonomy" id="595671"/>
    <lineage>
        <taxon>Bacteria</taxon>
        <taxon>Bacillati</taxon>
        <taxon>Actinomycetota</taxon>
        <taxon>Actinomycetes</taxon>
        <taxon>Micrococcales</taxon>
        <taxon>Microbacteriaceae</taxon>
        <taxon>Amnibacterium</taxon>
    </lineage>
</organism>